<dbReference type="GO" id="GO:0008726">
    <property type="term" value="F:alkanesulfonate monooxygenase activity"/>
    <property type="evidence" value="ECO:0007669"/>
    <property type="project" value="TreeGrafter"/>
</dbReference>
<evidence type="ECO:0000313" key="6">
    <source>
        <dbReference type="EMBL" id="EPJ34539.1"/>
    </source>
</evidence>
<dbReference type="Proteomes" id="UP000015001">
    <property type="component" value="Unassembled WGS sequence"/>
</dbReference>
<keyword evidence="4 6" id="KW-0503">Monooxygenase</keyword>
<dbReference type="Pfam" id="PF00296">
    <property type="entry name" value="Bac_luciferase"/>
    <property type="match status" value="1"/>
</dbReference>
<accession>S4N9S0</accession>
<dbReference type="PATRIC" id="fig|1283301.3.peg.8339"/>
<dbReference type="PANTHER" id="PTHR42847:SF4">
    <property type="entry name" value="ALKANESULFONATE MONOOXYGENASE-RELATED"/>
    <property type="match status" value="1"/>
</dbReference>
<evidence type="ECO:0000259" key="5">
    <source>
        <dbReference type="Pfam" id="PF00296"/>
    </source>
</evidence>
<dbReference type="InterPro" id="IPR036661">
    <property type="entry name" value="Luciferase-like_sf"/>
</dbReference>
<keyword evidence="1" id="KW-0285">Flavoprotein</keyword>
<gene>
    <name evidence="6" type="ORF">STAFG_8403</name>
</gene>
<reference evidence="6 7" key="1">
    <citation type="submission" date="2013-02" db="EMBL/GenBank/DDBJ databases">
        <title>Draft Genome Sequence of Streptomyces afghaniensis, Which Produces Compounds of the Julimycin B-Complex.</title>
        <authorList>
            <person name="Gruening B.A."/>
            <person name="Praeg A."/>
            <person name="Erxleben A."/>
            <person name="Guenther S."/>
            <person name="Fiedler H.-P."/>
            <person name="Goodfellow M."/>
            <person name="Mueller M."/>
        </authorList>
    </citation>
    <scope>NUCLEOTIDE SEQUENCE [LARGE SCALE GENOMIC DNA]</scope>
    <source>
        <strain evidence="6 7">772</strain>
    </source>
</reference>
<proteinExistence type="predicted"/>
<evidence type="ECO:0000256" key="3">
    <source>
        <dbReference type="ARBA" id="ARBA00023002"/>
    </source>
</evidence>
<feature type="domain" description="Luciferase-like" evidence="5">
    <location>
        <begin position="2"/>
        <end position="239"/>
    </location>
</feature>
<dbReference type="InterPro" id="IPR050172">
    <property type="entry name" value="SsuD_RutA_monooxygenase"/>
</dbReference>
<dbReference type="InterPro" id="IPR011251">
    <property type="entry name" value="Luciferase-like_dom"/>
</dbReference>
<evidence type="ECO:0000256" key="1">
    <source>
        <dbReference type="ARBA" id="ARBA00022630"/>
    </source>
</evidence>
<evidence type="ECO:0000256" key="4">
    <source>
        <dbReference type="ARBA" id="ARBA00023033"/>
    </source>
</evidence>
<evidence type="ECO:0000313" key="7">
    <source>
        <dbReference type="Proteomes" id="UP000015001"/>
    </source>
</evidence>
<keyword evidence="7" id="KW-1185">Reference proteome</keyword>
<sequence>MAAQPYAYSPVALAKMIRTLVALYQRRIDLNLITGAAPSELSRVGDELSHDERYERATEYMQIVQALLSSDDRLTYSGKHYELRGVQAFSRIDEEDLRPEVFVAGSSPACRTAAQKVGDTLVTHPGPADQYRAETSHLSGPSRAIRVELIARETGEQAWRAAISRYPSTRTGAVQTKFKQRSESDWIRRLATAPEELATPGGVYWTGPFLVGAATCPTLVGSHEQVAGYLDAYLASGVRTIIVAGAFERAEFEHLAPVTRLLRSRQEV</sequence>
<name>S4N9S0_9ACTN</name>
<dbReference type="AlphaFoldDB" id="S4N9S0"/>
<keyword evidence="2" id="KW-0288">FMN</keyword>
<dbReference type="GO" id="GO:0046306">
    <property type="term" value="P:alkanesulfonate catabolic process"/>
    <property type="evidence" value="ECO:0007669"/>
    <property type="project" value="TreeGrafter"/>
</dbReference>
<dbReference type="EMBL" id="AOPY01001693">
    <property type="protein sequence ID" value="EPJ34539.1"/>
    <property type="molecule type" value="Genomic_DNA"/>
</dbReference>
<protein>
    <submittedName>
        <fullName evidence="6">Putative Alkanesulfonate monooxygenase</fullName>
    </submittedName>
</protein>
<dbReference type="Gene3D" id="3.20.20.30">
    <property type="entry name" value="Luciferase-like domain"/>
    <property type="match status" value="1"/>
</dbReference>
<dbReference type="HOGENOM" id="CLU_027853_1_0_11"/>
<keyword evidence="3" id="KW-0560">Oxidoreductase</keyword>
<evidence type="ECO:0000256" key="2">
    <source>
        <dbReference type="ARBA" id="ARBA00022643"/>
    </source>
</evidence>
<dbReference type="SUPFAM" id="SSF51679">
    <property type="entry name" value="Bacterial luciferase-like"/>
    <property type="match status" value="1"/>
</dbReference>
<comment type="caution">
    <text evidence="6">The sequence shown here is derived from an EMBL/GenBank/DDBJ whole genome shotgun (WGS) entry which is preliminary data.</text>
</comment>
<organism evidence="6 7">
    <name type="scientific">Streptomyces afghaniensis 772</name>
    <dbReference type="NCBI Taxonomy" id="1283301"/>
    <lineage>
        <taxon>Bacteria</taxon>
        <taxon>Bacillati</taxon>
        <taxon>Actinomycetota</taxon>
        <taxon>Actinomycetes</taxon>
        <taxon>Kitasatosporales</taxon>
        <taxon>Streptomycetaceae</taxon>
        <taxon>Streptomyces</taxon>
    </lineage>
</organism>
<dbReference type="PANTHER" id="PTHR42847">
    <property type="entry name" value="ALKANESULFONATE MONOOXYGENASE"/>
    <property type="match status" value="1"/>
</dbReference>